<evidence type="ECO:0000313" key="1">
    <source>
        <dbReference type="EMBL" id="KAJ9595480.1"/>
    </source>
</evidence>
<protein>
    <submittedName>
        <fullName evidence="1">Uncharacterized protein</fullName>
    </submittedName>
</protein>
<proteinExistence type="predicted"/>
<feature type="non-terminal residue" evidence="1">
    <location>
        <position position="1"/>
    </location>
</feature>
<dbReference type="EMBL" id="JASPKZ010002335">
    <property type="protein sequence ID" value="KAJ9595480.1"/>
    <property type="molecule type" value="Genomic_DNA"/>
</dbReference>
<reference evidence="1" key="1">
    <citation type="journal article" date="2023" name="IScience">
        <title>Live-bearing cockroach genome reveals convergent evolutionary mechanisms linked to viviparity in insects and beyond.</title>
        <authorList>
            <person name="Fouks B."/>
            <person name="Harrison M.C."/>
            <person name="Mikhailova A.A."/>
            <person name="Marchal E."/>
            <person name="English S."/>
            <person name="Carruthers M."/>
            <person name="Jennings E.C."/>
            <person name="Chiamaka E.L."/>
            <person name="Frigard R.A."/>
            <person name="Pippel M."/>
            <person name="Attardo G.M."/>
            <person name="Benoit J.B."/>
            <person name="Bornberg-Bauer E."/>
            <person name="Tobe S.S."/>
        </authorList>
    </citation>
    <scope>NUCLEOTIDE SEQUENCE</scope>
    <source>
        <strain evidence="1">Stay&amp;Tobe</strain>
    </source>
</reference>
<evidence type="ECO:0000313" key="2">
    <source>
        <dbReference type="Proteomes" id="UP001233999"/>
    </source>
</evidence>
<accession>A0AAD8ELV2</accession>
<dbReference type="Proteomes" id="UP001233999">
    <property type="component" value="Unassembled WGS sequence"/>
</dbReference>
<keyword evidence="2" id="KW-1185">Reference proteome</keyword>
<dbReference type="AlphaFoldDB" id="A0AAD8ELV2"/>
<sequence length="226" mass="26687">SEIKVFKFYYNSDIVMYSHLFASSSVNINTIRNDVIDCLQCFFRCQFRHCQNELSFNLTSVIQKFKTFNFTNMFEKHVRHCSTVQWLRERAQVGILRLPSATDEVTCPAYNRCRKYFPLDTGANILSLKRHSGGEKETNMTRLNLKKMDSVRPIAFSNCVRRVYVGYPTIQFYFVTCYCYDLNYSNCNCKYCRVYEGYSALKKYQLQCERALYITRQTKTVISSHL</sequence>
<gene>
    <name evidence="1" type="ORF">L9F63_013328</name>
</gene>
<organism evidence="1 2">
    <name type="scientific">Diploptera punctata</name>
    <name type="common">Pacific beetle cockroach</name>
    <dbReference type="NCBI Taxonomy" id="6984"/>
    <lineage>
        <taxon>Eukaryota</taxon>
        <taxon>Metazoa</taxon>
        <taxon>Ecdysozoa</taxon>
        <taxon>Arthropoda</taxon>
        <taxon>Hexapoda</taxon>
        <taxon>Insecta</taxon>
        <taxon>Pterygota</taxon>
        <taxon>Neoptera</taxon>
        <taxon>Polyneoptera</taxon>
        <taxon>Dictyoptera</taxon>
        <taxon>Blattodea</taxon>
        <taxon>Blaberoidea</taxon>
        <taxon>Blaberidae</taxon>
        <taxon>Diplopterinae</taxon>
        <taxon>Diploptera</taxon>
    </lineage>
</organism>
<feature type="non-terminal residue" evidence="1">
    <location>
        <position position="226"/>
    </location>
</feature>
<comment type="caution">
    <text evidence="1">The sequence shown here is derived from an EMBL/GenBank/DDBJ whole genome shotgun (WGS) entry which is preliminary data.</text>
</comment>
<reference evidence="1" key="2">
    <citation type="submission" date="2023-05" db="EMBL/GenBank/DDBJ databases">
        <authorList>
            <person name="Fouks B."/>
        </authorList>
    </citation>
    <scope>NUCLEOTIDE SEQUENCE</scope>
    <source>
        <strain evidence="1">Stay&amp;Tobe</strain>
        <tissue evidence="1">Testes</tissue>
    </source>
</reference>
<name>A0AAD8ELV2_DIPPU</name>